<accession>A0A8J2RN79</accession>
<reference evidence="2" key="1">
    <citation type="submission" date="2021-11" db="EMBL/GenBank/DDBJ databases">
        <authorList>
            <person name="Schell T."/>
        </authorList>
    </citation>
    <scope>NUCLEOTIDE SEQUENCE</scope>
    <source>
        <strain evidence="2">M5</strain>
    </source>
</reference>
<dbReference type="EMBL" id="CAKKLH010000201">
    <property type="protein sequence ID" value="CAH0105750.1"/>
    <property type="molecule type" value="Genomic_DNA"/>
</dbReference>
<sequence>MPLSHMKKNSPTKAPITTSSLRHNKSIPNTNTDQNIEMIELPNEVEITNKLQAKEKQSKEKKKEYQKRYLEKAKKKKNEYIPLNNHNEILSTEMKYSPSGEQMENAETNIVAALMTLVTNTGLGRFSDTSTLIDNWQEAAKLDSTTPPPQYIANLINDITHNVTETDMGRIVDEFQQSWNIEARLFACASCGVKAFEMRADQSCCLSIDELDSWIMSDSDRDDLINIPIKFRSMASYYQSTTNGQFYHLHREFVTTEPTTSSDSPVLEHATLCLCCYEAATHGKKIPVLSLAAGIDFGNSDRINLPKLTLAEE</sequence>
<evidence type="ECO:0000313" key="2">
    <source>
        <dbReference type="EMBL" id="CAH0105750.1"/>
    </source>
</evidence>
<feature type="compositionally biased region" description="Basic residues" evidence="1">
    <location>
        <begin position="1"/>
        <end position="10"/>
    </location>
</feature>
<organism evidence="2 3">
    <name type="scientific">Daphnia galeata</name>
    <dbReference type="NCBI Taxonomy" id="27404"/>
    <lineage>
        <taxon>Eukaryota</taxon>
        <taxon>Metazoa</taxon>
        <taxon>Ecdysozoa</taxon>
        <taxon>Arthropoda</taxon>
        <taxon>Crustacea</taxon>
        <taxon>Branchiopoda</taxon>
        <taxon>Diplostraca</taxon>
        <taxon>Cladocera</taxon>
        <taxon>Anomopoda</taxon>
        <taxon>Daphniidae</taxon>
        <taxon>Daphnia</taxon>
    </lineage>
</organism>
<name>A0A8J2RN79_9CRUS</name>
<evidence type="ECO:0000256" key="1">
    <source>
        <dbReference type="SAM" id="MobiDB-lite"/>
    </source>
</evidence>
<comment type="caution">
    <text evidence="2">The sequence shown here is derived from an EMBL/GenBank/DDBJ whole genome shotgun (WGS) entry which is preliminary data.</text>
</comment>
<feature type="compositionally biased region" description="Polar residues" evidence="1">
    <location>
        <begin position="11"/>
        <end position="35"/>
    </location>
</feature>
<keyword evidence="3" id="KW-1185">Reference proteome</keyword>
<protein>
    <submittedName>
        <fullName evidence="2">Uncharacterized protein</fullName>
    </submittedName>
</protein>
<dbReference type="Proteomes" id="UP000789390">
    <property type="component" value="Unassembled WGS sequence"/>
</dbReference>
<proteinExistence type="predicted"/>
<feature type="region of interest" description="Disordered" evidence="1">
    <location>
        <begin position="1"/>
        <end position="35"/>
    </location>
</feature>
<dbReference type="OrthoDB" id="6394484at2759"/>
<gene>
    <name evidence="2" type="ORF">DGAL_LOCUS8815</name>
</gene>
<evidence type="ECO:0000313" key="3">
    <source>
        <dbReference type="Proteomes" id="UP000789390"/>
    </source>
</evidence>
<dbReference type="AlphaFoldDB" id="A0A8J2RN79"/>